<dbReference type="InterPro" id="IPR036903">
    <property type="entry name" value="Nup98_auto-Pept-S59_dom_sf"/>
</dbReference>
<evidence type="ECO:0000256" key="7">
    <source>
        <dbReference type="ARBA" id="ARBA00022816"/>
    </source>
</evidence>
<feature type="compositionally biased region" description="Low complexity" evidence="12">
    <location>
        <begin position="36"/>
        <end position="81"/>
    </location>
</feature>
<keyword evidence="10" id="KW-0906">Nuclear pore complex</keyword>
<evidence type="ECO:0000256" key="8">
    <source>
        <dbReference type="ARBA" id="ARBA00022927"/>
    </source>
</evidence>
<keyword evidence="9" id="KW-0811">Translocation</keyword>
<dbReference type="Gene3D" id="3.30.1610.10">
    <property type="entry name" value="Peptidase S59, nucleoporin"/>
    <property type="match status" value="1"/>
</dbReference>
<evidence type="ECO:0000256" key="4">
    <source>
        <dbReference type="ARBA" id="ARBA00013472"/>
    </source>
</evidence>
<evidence type="ECO:0000256" key="10">
    <source>
        <dbReference type="ARBA" id="ARBA00023132"/>
    </source>
</evidence>
<dbReference type="Proteomes" id="UP000887458">
    <property type="component" value="Unassembled WGS sequence"/>
</dbReference>
<evidence type="ECO:0000256" key="5">
    <source>
        <dbReference type="ARBA" id="ARBA00022448"/>
    </source>
</evidence>
<dbReference type="InterPro" id="IPR021967">
    <property type="entry name" value="Nup98_C"/>
</dbReference>
<dbReference type="InterPro" id="IPR037665">
    <property type="entry name" value="Nucleoporin_S59-like"/>
</dbReference>
<organism evidence="14 15">
    <name type="scientific">Dermatophagoides pteronyssinus</name>
    <name type="common">European house dust mite</name>
    <dbReference type="NCBI Taxonomy" id="6956"/>
    <lineage>
        <taxon>Eukaryota</taxon>
        <taxon>Metazoa</taxon>
        <taxon>Ecdysozoa</taxon>
        <taxon>Arthropoda</taxon>
        <taxon>Chelicerata</taxon>
        <taxon>Arachnida</taxon>
        <taxon>Acari</taxon>
        <taxon>Acariformes</taxon>
        <taxon>Sarcoptiformes</taxon>
        <taxon>Astigmata</taxon>
        <taxon>Psoroptidia</taxon>
        <taxon>Analgoidea</taxon>
        <taxon>Pyroglyphidae</taxon>
        <taxon>Dermatophagoidinae</taxon>
        <taxon>Dermatophagoides</taxon>
    </lineage>
</organism>
<feature type="region of interest" description="Disordered" evidence="12">
    <location>
        <begin position="990"/>
        <end position="1023"/>
    </location>
</feature>
<feature type="compositionally biased region" description="Low complexity" evidence="12">
    <location>
        <begin position="302"/>
        <end position="314"/>
    </location>
</feature>
<reference evidence="14 15" key="1">
    <citation type="journal article" date="2018" name="J. Allergy Clin. Immunol.">
        <title>High-quality assembly of Dermatophagoides pteronyssinus genome and transcriptome reveals a wide range of novel allergens.</title>
        <authorList>
            <person name="Liu X.Y."/>
            <person name="Yang K.Y."/>
            <person name="Wang M.Q."/>
            <person name="Kwok J.S."/>
            <person name="Zeng X."/>
            <person name="Yang Z."/>
            <person name="Xiao X.J."/>
            <person name="Lau C.P."/>
            <person name="Li Y."/>
            <person name="Huang Z.M."/>
            <person name="Ba J.G."/>
            <person name="Yim A.K."/>
            <person name="Ouyang C.Y."/>
            <person name="Ngai S.M."/>
            <person name="Chan T.F."/>
            <person name="Leung E.L."/>
            <person name="Liu L."/>
            <person name="Liu Z.G."/>
            <person name="Tsui S.K."/>
        </authorList>
    </citation>
    <scope>NUCLEOTIDE SEQUENCE [LARGE SCALE GENOMIC DNA]</scope>
    <source>
        <strain evidence="14">Derp</strain>
    </source>
</reference>
<dbReference type="Pfam" id="PF21240">
    <property type="entry name" value="Nup98_GLEBS"/>
    <property type="match status" value="1"/>
</dbReference>
<evidence type="ECO:0000256" key="3">
    <source>
        <dbReference type="ARBA" id="ARBA00008926"/>
    </source>
</evidence>
<reference evidence="14 15" key="2">
    <citation type="journal article" date="2022" name="Mol. Biol. Evol.">
        <title>Comparative Genomics Reveals Insights into the Divergent Evolution of Astigmatic Mites and Household Pest Adaptations.</title>
        <authorList>
            <person name="Xiong Q."/>
            <person name="Wan A.T."/>
            <person name="Liu X."/>
            <person name="Fung C.S."/>
            <person name="Xiao X."/>
            <person name="Malainual N."/>
            <person name="Hou J."/>
            <person name="Wang L."/>
            <person name="Wang M."/>
            <person name="Yang K.Y."/>
            <person name="Cui Y."/>
            <person name="Leung E.L."/>
            <person name="Nong W."/>
            <person name="Shin S.K."/>
            <person name="Au S.W."/>
            <person name="Jeong K.Y."/>
            <person name="Chew F.T."/>
            <person name="Hui J.H."/>
            <person name="Leung T.F."/>
            <person name="Tungtrongchitr A."/>
            <person name="Zhong N."/>
            <person name="Liu Z."/>
            <person name="Tsui S.K."/>
        </authorList>
    </citation>
    <scope>NUCLEOTIDE SEQUENCE [LARGE SCALE GENOMIC DNA]</scope>
    <source>
        <strain evidence="14">Derp</strain>
    </source>
</reference>
<keyword evidence="15" id="KW-1185">Reference proteome</keyword>
<evidence type="ECO:0000256" key="9">
    <source>
        <dbReference type="ARBA" id="ARBA00023010"/>
    </source>
</evidence>
<dbReference type="Gene3D" id="1.25.40.690">
    <property type="match status" value="1"/>
</dbReference>
<feature type="region of interest" description="Disordered" evidence="12">
    <location>
        <begin position="1"/>
        <end position="100"/>
    </location>
</feature>
<evidence type="ECO:0000313" key="14">
    <source>
        <dbReference type="EMBL" id="KAH9413892.1"/>
    </source>
</evidence>
<feature type="compositionally biased region" description="Polar residues" evidence="12">
    <location>
        <begin position="730"/>
        <end position="740"/>
    </location>
</feature>
<dbReference type="PROSITE" id="PS51434">
    <property type="entry name" value="NUP_C"/>
    <property type="match status" value="1"/>
</dbReference>
<feature type="domain" description="Peptidase S59" evidence="13">
    <location>
        <begin position="839"/>
        <end position="982"/>
    </location>
</feature>
<dbReference type="PANTHER" id="PTHR23198:SF6">
    <property type="entry name" value="NUCLEAR PORE COMPLEX PROTEIN NUP98-NUP96"/>
    <property type="match status" value="1"/>
</dbReference>
<feature type="compositionally biased region" description="Polar residues" evidence="12">
    <location>
        <begin position="1"/>
        <end position="35"/>
    </location>
</feature>
<keyword evidence="6" id="KW-0068">Autocatalytic cleavage</keyword>
<dbReference type="PANTHER" id="PTHR23198">
    <property type="entry name" value="NUCLEOPORIN"/>
    <property type="match status" value="1"/>
</dbReference>
<evidence type="ECO:0000256" key="12">
    <source>
        <dbReference type="SAM" id="MobiDB-lite"/>
    </source>
</evidence>
<accession>A0ABQ8IUK8</accession>
<feature type="compositionally biased region" description="Polar residues" evidence="12">
    <location>
        <begin position="1011"/>
        <end position="1023"/>
    </location>
</feature>
<dbReference type="Gene3D" id="1.10.10.2360">
    <property type="match status" value="1"/>
</dbReference>
<name>A0ABQ8IUK8_DERPT</name>
<keyword evidence="8" id="KW-0653">Protein transport</keyword>
<sequence>MFGQSTSTGTFGQPSAFNTTVTPFGSIGNTGQPQSTLFGQTGQQQQQTQLFGNTGLQQPNAGTLFGGQQPQQQQTNTFGTQSAFGGGTSLFGNTASTNQQTGQTQNSLFANANRFGTTTTFGQNTGLGGTMTAAATGTTIKFQPQTSTDTMVKNGQTQSTSINIRLQCITCMREYETKSLEELRLEDYLVGRKGPQQQQQQTTGLFGSSGIGNPTGTSAFGTGGLVSSQPNAFGQTSTGSGGLFGNQQKPFGSIAPTTASTTSIFNSGLSTGGTTGLFGQNTTQPAFGQTNDNKSSLSFFGQQQPGGSTTTQPFSFGQTNTTLGANQQSSSLFGNTGTTSSIFGGQNTLSANKPMFGNSSLQPFGQTQPQQQQTGTSLFGATNTTTGQTGGGIFGSSVSQPSLFNSNQSTLGKTGAFSFPATQTSLNQTSTFNPTSNTTSLFGNTGSTAVNAFGTGTSSGSLFGSNTLGGTSNFSSFGNVGQTGTQPFGSNTNTGFNMGGGTTSTGSAFAFGSGTGGGLTTNTFGQNLGGGGLSTTTGSFFGNPLNQSSGMQQMNNFGTATTGNNVANNNSNAQCSINQEQIMTRLKTMPYGTLPPILSDNSFASNSKTKFTTDPKTLNQYKLNAKSSNEVNKIQRIPVSGKPTTLLFDGLDDESPDNLKTASDIFKPRQNIKKLVLNKSSSTGSNNTTNNQQYSATIFKTSTLTKQPQSSQNNNNNVSDSSFDQEKNQSPRNSSSSTIVAFNDKDISPINNTTIDLLNGKQTIAASSSSTKENHHNTTRKSLDNSSISSPENSFSNLYRRLNFSSATMMMGGDERSPINQKSSMANYVIPKCGVILTRTDYYTIPSLDECDQYYNSDDDSCVVESFTVGRLDYGSIYWPGPLNIKGINLDEIVHIRRKEVIVYPDDDLKPPEGEGLNRPAQITLDQVWPIDKTTREFIQDPERLRSMKYPERLEKVTIKLGATFKEYRPDTGSWVFHVKHFSKYGLDADEDDDNGDEPVSKAAKADQQKLTDPNAKQQSQQTLVKQTYDMNGEKLNAHLNGYHSNELDHDQMVNDNNNIISPRYDSPLSFDHNKQTKHYGGLLFDDDCQKNDEYNLMRSALFVEHENDDNDEIETMSKKCKNLSFTKLSSVTTASQVIPGTSLSSSLFPARFLKATIPKKRRLLFQQQQQQCCPQQKSNAYSIWNSEYPKVRFANGSNKFSLIVGNDVLIFNLDLLGLNDDNHQTQSESIEKLELQFDSHSTVEIIDDQQMQQQQHFEEQKFKIPPLIRTNAYSLNSMIDSNLNLLIEALYGELSETTDYARHQERLRRILKWLYNYNKTLPVPKNSYDRIVHFLTTNELEFAVTECINSKLPRLSYLISCGPNCRKELIMAQLDLWKRSESDQFIEKKLLKIYCILSGLSSWTTSNGQIIDTLDGIEWTQQLTLLLLYKSHQGVEMIGTNLVRQAIQELTIHPNNVEYHMLAQHQPWLAITSADNYLDSWLLQEQLQSYNVIVEDISTNKCDSINIFMASQCPQLYWSLFFALHIRDDYLRTFYVKELLIRNAKQLMDDPDLEQSLREKYYIDSCLLSEAKLYWSRTKRYYHHIATNLLLIGQYKQSHDVFVDRIFPELVINEDYKEIRLLIGKLHPYQHLIPNWNINGAGIYDIFIQLLCFGQSNDNEDGDDDDSHLQHYRKLIENFNVHQLRTPTNRHVLCQSQMARVANIIHAELNRGMYAYHTSVPQDYSLLELRSNTNKLFELKTTAAATINVRS</sequence>
<evidence type="ECO:0000259" key="13">
    <source>
        <dbReference type="PROSITE" id="PS51434"/>
    </source>
</evidence>
<evidence type="ECO:0000256" key="1">
    <source>
        <dbReference type="ARBA" id="ARBA00004567"/>
    </source>
</evidence>
<dbReference type="Pfam" id="PF04096">
    <property type="entry name" value="Nucleoporin2"/>
    <property type="match status" value="1"/>
</dbReference>
<feature type="region of interest" description="Disordered" evidence="12">
    <location>
        <begin position="766"/>
        <end position="792"/>
    </location>
</feature>
<gene>
    <name evidence="14" type="primary">NUP98</name>
    <name evidence="14" type="ORF">DERP_009491</name>
</gene>
<feature type="compositionally biased region" description="Low complexity" evidence="12">
    <location>
        <begin position="710"/>
        <end position="722"/>
    </location>
</feature>
<feature type="region of interest" description="Disordered" evidence="12">
    <location>
        <begin position="302"/>
        <end position="323"/>
    </location>
</feature>
<feature type="region of interest" description="Disordered" evidence="12">
    <location>
        <begin position="703"/>
        <end position="740"/>
    </location>
</feature>
<dbReference type="SUPFAM" id="SSF82215">
    <property type="entry name" value="C-terminal autoproteolytic domain of nucleoporin nup98"/>
    <property type="match status" value="1"/>
</dbReference>
<comment type="subcellular location">
    <subcellularLocation>
        <location evidence="2">Nucleus membrane</location>
        <topology evidence="2">Peripheral membrane protein</topology>
        <orientation evidence="2">Nucleoplasmic side</orientation>
    </subcellularLocation>
    <subcellularLocation>
        <location evidence="1">Nucleus</location>
        <location evidence="1">Nuclear pore complex</location>
    </subcellularLocation>
</comment>
<protein>
    <recommendedName>
        <fullName evidence="4">Nuclear pore complex protein Nup98-Nup96</fullName>
    </recommendedName>
</protein>
<dbReference type="EMBL" id="NJHN03000117">
    <property type="protein sequence ID" value="KAH9413892.1"/>
    <property type="molecule type" value="Genomic_DNA"/>
</dbReference>
<keyword evidence="11" id="KW-0539">Nucleus</keyword>
<evidence type="ECO:0000256" key="11">
    <source>
        <dbReference type="ARBA" id="ARBA00023242"/>
    </source>
</evidence>
<dbReference type="InterPro" id="IPR007230">
    <property type="entry name" value="Nup98_auto-Pept-S59_dom"/>
</dbReference>
<keyword evidence="7" id="KW-0509">mRNA transport</keyword>
<keyword evidence="5" id="KW-0813">Transport</keyword>
<dbReference type="Pfam" id="PF12110">
    <property type="entry name" value="Nup96"/>
    <property type="match status" value="2"/>
</dbReference>
<evidence type="ECO:0000256" key="6">
    <source>
        <dbReference type="ARBA" id="ARBA00022813"/>
    </source>
</evidence>
<evidence type="ECO:0000256" key="2">
    <source>
        <dbReference type="ARBA" id="ARBA00004620"/>
    </source>
</evidence>
<comment type="caution">
    <text evidence="14">The sequence shown here is derived from an EMBL/GenBank/DDBJ whole genome shotgun (WGS) entry which is preliminary data.</text>
</comment>
<proteinExistence type="inferred from homology"/>
<comment type="similarity">
    <text evidence="3">Belongs to the nucleoporin GLFG family.</text>
</comment>
<evidence type="ECO:0000313" key="15">
    <source>
        <dbReference type="Proteomes" id="UP000887458"/>
    </source>
</evidence>